<dbReference type="InterPro" id="IPR004960">
    <property type="entry name" value="LipA_acyltrans"/>
</dbReference>
<evidence type="ECO:0000256" key="6">
    <source>
        <dbReference type="ARBA" id="ARBA00023315"/>
    </source>
</evidence>
<keyword evidence="9" id="KW-1185">Reference proteome</keyword>
<dbReference type="GO" id="GO:0016746">
    <property type="term" value="F:acyltransferase activity"/>
    <property type="evidence" value="ECO:0007669"/>
    <property type="project" value="UniProtKB-KW"/>
</dbReference>
<keyword evidence="6 8" id="KW-0012">Acyltransferase</keyword>
<evidence type="ECO:0000256" key="5">
    <source>
        <dbReference type="ARBA" id="ARBA00023136"/>
    </source>
</evidence>
<dbReference type="PANTHER" id="PTHR30606">
    <property type="entry name" value="LIPID A BIOSYNTHESIS LAUROYL ACYLTRANSFERASE"/>
    <property type="match status" value="1"/>
</dbReference>
<dbReference type="PIRSF" id="PIRSF026649">
    <property type="entry name" value="MsbB"/>
    <property type="match status" value="1"/>
</dbReference>
<protein>
    <submittedName>
        <fullName evidence="8">Lysophospholipid acyltransferase family protein</fullName>
    </submittedName>
</protein>
<evidence type="ECO:0000256" key="1">
    <source>
        <dbReference type="ARBA" id="ARBA00004533"/>
    </source>
</evidence>
<dbReference type="CDD" id="cd07984">
    <property type="entry name" value="LPLAT_LABLAT-like"/>
    <property type="match status" value="1"/>
</dbReference>
<evidence type="ECO:0000313" key="8">
    <source>
        <dbReference type="EMBL" id="MFC3686552.1"/>
    </source>
</evidence>
<keyword evidence="5 7" id="KW-0472">Membrane</keyword>
<evidence type="ECO:0000256" key="3">
    <source>
        <dbReference type="ARBA" id="ARBA00022519"/>
    </source>
</evidence>
<keyword evidence="7" id="KW-0812">Transmembrane</keyword>
<dbReference type="Pfam" id="PF03279">
    <property type="entry name" value="Lip_A_acyltrans"/>
    <property type="match status" value="1"/>
</dbReference>
<evidence type="ECO:0000256" key="7">
    <source>
        <dbReference type="SAM" id="Phobius"/>
    </source>
</evidence>
<sequence>MLSLAVLGMLRVTRHLPLSWLRALGAVLGWLLYALVGRRRRIAEINLGLCFPQQGAAQRRRMVRRHFVLFAQAWLDRGWLWQGHPEQVRSRLRLRGAVHELQSTAPTLLFAPHFVGMDAGWIGLTAHVERRFCGLYARQRNPVMDQWMAEGRRRFGEPHIVAKSAGLKALVSALRAGEPLYLLPDMDYGPRDSVFVPFYGVTAATIPSLSRFARMGGARVLPILSRLTPEGYDITVLPPWQDFPTEDVVADTARMNRLLQEWIDETPEQYYWVHKRFKTRPAGEASFYR</sequence>
<evidence type="ECO:0000313" key="9">
    <source>
        <dbReference type="Proteomes" id="UP001595729"/>
    </source>
</evidence>
<dbReference type="Proteomes" id="UP001595729">
    <property type="component" value="Unassembled WGS sequence"/>
</dbReference>
<evidence type="ECO:0000256" key="4">
    <source>
        <dbReference type="ARBA" id="ARBA00022679"/>
    </source>
</evidence>
<keyword evidence="7" id="KW-1133">Transmembrane helix</keyword>
<evidence type="ECO:0000256" key="2">
    <source>
        <dbReference type="ARBA" id="ARBA00022475"/>
    </source>
</evidence>
<dbReference type="RefSeq" id="WP_382179824.1">
    <property type="nucleotide sequence ID" value="NZ_JBHRXX010000010.1"/>
</dbReference>
<name>A0ABV7WAT1_9BURK</name>
<gene>
    <name evidence="8" type="ORF">ACFOPI_23365</name>
</gene>
<feature type="transmembrane region" description="Helical" evidence="7">
    <location>
        <begin position="20"/>
        <end position="36"/>
    </location>
</feature>
<dbReference type="EMBL" id="JBHRXX010000010">
    <property type="protein sequence ID" value="MFC3686552.1"/>
    <property type="molecule type" value="Genomic_DNA"/>
</dbReference>
<dbReference type="PANTHER" id="PTHR30606:SF9">
    <property type="entry name" value="LIPID A BIOSYNTHESIS LAUROYLTRANSFERASE"/>
    <property type="match status" value="1"/>
</dbReference>
<keyword evidence="3" id="KW-0997">Cell inner membrane</keyword>
<organism evidence="8 9">
    <name type="scientific">Hydrogenophaga luteola</name>
    <dbReference type="NCBI Taxonomy" id="1591122"/>
    <lineage>
        <taxon>Bacteria</taxon>
        <taxon>Pseudomonadati</taxon>
        <taxon>Pseudomonadota</taxon>
        <taxon>Betaproteobacteria</taxon>
        <taxon>Burkholderiales</taxon>
        <taxon>Comamonadaceae</taxon>
        <taxon>Hydrogenophaga</taxon>
    </lineage>
</organism>
<reference evidence="9" key="1">
    <citation type="journal article" date="2019" name="Int. J. Syst. Evol. Microbiol.">
        <title>The Global Catalogue of Microorganisms (GCM) 10K type strain sequencing project: providing services to taxonomists for standard genome sequencing and annotation.</title>
        <authorList>
            <consortium name="The Broad Institute Genomics Platform"/>
            <consortium name="The Broad Institute Genome Sequencing Center for Infectious Disease"/>
            <person name="Wu L."/>
            <person name="Ma J."/>
        </authorList>
    </citation>
    <scope>NUCLEOTIDE SEQUENCE [LARGE SCALE GENOMIC DNA]</scope>
    <source>
        <strain evidence="9">KCTC 42501</strain>
    </source>
</reference>
<comment type="caution">
    <text evidence="8">The sequence shown here is derived from an EMBL/GenBank/DDBJ whole genome shotgun (WGS) entry which is preliminary data.</text>
</comment>
<accession>A0ABV7WAT1</accession>
<comment type="subcellular location">
    <subcellularLocation>
        <location evidence="1">Cell inner membrane</location>
    </subcellularLocation>
</comment>
<proteinExistence type="predicted"/>
<keyword evidence="2" id="KW-1003">Cell membrane</keyword>
<keyword evidence="4" id="KW-0808">Transferase</keyword>